<organism evidence="1 2">
    <name type="scientific">Hoeflea poritis</name>
    <dbReference type="NCBI Taxonomy" id="2993659"/>
    <lineage>
        <taxon>Bacteria</taxon>
        <taxon>Pseudomonadati</taxon>
        <taxon>Pseudomonadota</taxon>
        <taxon>Alphaproteobacteria</taxon>
        <taxon>Hyphomicrobiales</taxon>
        <taxon>Rhizobiaceae</taxon>
        <taxon>Hoeflea</taxon>
    </lineage>
</organism>
<comment type="caution">
    <text evidence="1">The sequence shown here is derived from an EMBL/GenBank/DDBJ whole genome shotgun (WGS) entry which is preliminary data.</text>
</comment>
<sequence length="307" mass="34395">MRGFAAAMRKEHSQIRLRSQIERFSVGRQQLGFLLSHGIGDHIIALGFADAFEEARGEPLGYVVGRGSLAFLAELYSPQRLYIPMPAGARQRDFEDGLRRTRLLYAHFPKLQLPDMIGYRGLTFLDAYRCRLRLPDNVKMRYPRAPSAKSIDAATVLLQREGLRPGKTVMLCTEAKSLDAGGLLDRFWTPLAEKLQQEGLDVKVNDNPQLSERLGLGHAPVALDQWRPLVAACGHVIAFRSGLSELVLNLDVRHSVVFPLPKDRPGFSLMRGFPVGNCGHEEDILHIECDPDSPDRTVAELLERHLK</sequence>
<evidence type="ECO:0000313" key="2">
    <source>
        <dbReference type="Proteomes" id="UP001148313"/>
    </source>
</evidence>
<gene>
    <name evidence="1" type="ORF">OOZ53_22455</name>
</gene>
<dbReference type="EMBL" id="JAPJZH010000019">
    <property type="protein sequence ID" value="MDA4848137.1"/>
    <property type="molecule type" value="Genomic_DNA"/>
</dbReference>
<reference evidence="1" key="1">
    <citation type="submission" date="2022-11" db="EMBL/GenBank/DDBJ databases">
        <title>Hoeflea poritis sp. nov., isolated from scleractinian coral Porites lutea.</title>
        <authorList>
            <person name="Zhang G."/>
            <person name="Wei Q."/>
            <person name="Cai L."/>
        </authorList>
    </citation>
    <scope>NUCLEOTIDE SEQUENCE</scope>
    <source>
        <strain evidence="1">E7-10</strain>
    </source>
</reference>
<evidence type="ECO:0000313" key="1">
    <source>
        <dbReference type="EMBL" id="MDA4848137.1"/>
    </source>
</evidence>
<accession>A0ABT4VVU5</accession>
<protein>
    <submittedName>
        <fullName evidence="1">Uncharacterized protein</fullName>
    </submittedName>
</protein>
<proteinExistence type="predicted"/>
<name>A0ABT4VVU5_9HYPH</name>
<keyword evidence="2" id="KW-1185">Reference proteome</keyword>
<dbReference type="RefSeq" id="WP_271091987.1">
    <property type="nucleotide sequence ID" value="NZ_JAPJZH010000019.1"/>
</dbReference>
<dbReference type="Proteomes" id="UP001148313">
    <property type="component" value="Unassembled WGS sequence"/>
</dbReference>